<reference evidence="1" key="1">
    <citation type="submission" date="2022-12" db="EMBL/GenBank/DDBJ databases">
        <title>Genome Sequence of Lasiodiplodia mahajangana.</title>
        <authorList>
            <person name="Buettner E."/>
        </authorList>
    </citation>
    <scope>NUCLEOTIDE SEQUENCE</scope>
    <source>
        <strain evidence="1">VT137</strain>
    </source>
</reference>
<evidence type="ECO:0000313" key="2">
    <source>
        <dbReference type="Proteomes" id="UP001153332"/>
    </source>
</evidence>
<name>A0ACC2JRS2_9PEZI</name>
<protein>
    <submittedName>
        <fullName evidence="1">Uncharacterized protein</fullName>
    </submittedName>
</protein>
<organism evidence="1 2">
    <name type="scientific">Lasiodiplodia mahajangana</name>
    <dbReference type="NCBI Taxonomy" id="1108764"/>
    <lineage>
        <taxon>Eukaryota</taxon>
        <taxon>Fungi</taxon>
        <taxon>Dikarya</taxon>
        <taxon>Ascomycota</taxon>
        <taxon>Pezizomycotina</taxon>
        <taxon>Dothideomycetes</taxon>
        <taxon>Dothideomycetes incertae sedis</taxon>
        <taxon>Botryosphaeriales</taxon>
        <taxon>Botryosphaeriaceae</taxon>
        <taxon>Lasiodiplodia</taxon>
    </lineage>
</organism>
<evidence type="ECO:0000313" key="1">
    <source>
        <dbReference type="EMBL" id="KAJ8130174.1"/>
    </source>
</evidence>
<proteinExistence type="predicted"/>
<gene>
    <name evidence="1" type="ORF">O1611_g3457</name>
</gene>
<accession>A0ACC2JRS2</accession>
<dbReference type="Proteomes" id="UP001153332">
    <property type="component" value="Unassembled WGS sequence"/>
</dbReference>
<keyword evidence="2" id="KW-1185">Reference proteome</keyword>
<sequence length="786" mass="87815">MAPAANTAARLGGSNRKSMASGAELSHVRLPTKFSDPEIAPKNVHEAPDHARNMSFIADYEKVKTNASGAGQAGTGVRLSGLSRQIIKHASFHHLSSKSIRKQATCNEDISPNSRPSALSSSGSKKPNISLVSQLKHRVTGTAGAVPLALDTHHEQQDHHATAAKSSPPELTFEFIQRGKSDTTLTNHDIPHNVKLQGKLNQEIKKNYNEEAKAGFLPGSRLFELLNLEALKQELSRSDTLLERYDKRLSHLKFHFPKDGTREEAIGDQAQEIIGDPWQEKSTQNASNEGSSASKPAYLKIMAILILIERPSRIKLFIDSNVSDADLPLELVGQDASDSSTTWELRKADGHHVPLKCFEGWSYSTVKRFEELQWSFIAPYFRPAKRKTVPHYSFHPQTILPFKFVKTSNVSEGGFGRVYRVEIHPDHRGFANSKSSNSSFAVKTLNGPRDENAFKREVATLSRLSDNTHSHLISLLGTFEKNGVYNLIFPWAEADLLHYWKRKQSHKSDEALRWMAQQCQGIADGLSYIHRLETTSGKSLLHPNSMDEAGDVVQRNGAVPAFFLCGLHGDIKPENILWFPYSNDPAHKGRGVLKITDFGFTEFSRKDRIDKTRRGFIAISPTYYPPEAKLDNSISSSYDIWSLGCVYLEFTAWWLGGWRLISKFSARRLNVDSNPTPWEGLNFELDGFFDLARNGENGKLEVGVKSSVSKFIDELKVNPRSNDFVVGFLDMIKSDMLVVEKPAGGSPGQYRKSSTRIVQALEAMRMKHGWVDRSTSRQSTMILEGT</sequence>
<comment type="caution">
    <text evidence="1">The sequence shown here is derived from an EMBL/GenBank/DDBJ whole genome shotgun (WGS) entry which is preliminary data.</text>
</comment>
<dbReference type="EMBL" id="JAPUUL010000563">
    <property type="protein sequence ID" value="KAJ8130174.1"/>
    <property type="molecule type" value="Genomic_DNA"/>
</dbReference>